<protein>
    <recommendedName>
        <fullName evidence="4">Lipoprotein</fullName>
    </recommendedName>
</protein>
<accession>A0A1G8LZN3</accession>
<keyword evidence="3" id="KW-1185">Reference proteome</keyword>
<sequence>MKRLLLLSVLVTVLISCSAKKQIESAISHGNYDQAISEALEKLENNKDKKSKQDYIVMLEEAYNKVLDEDLQTIKHLKKDGNPEQYKTIYNMYSDLEARQTAIKRVMPLQVNGKTINFKFKDYSTELVEYRYKTSDYLINQGIALLDSNDKYNAREAHDIFSYIERINPNFEENRSLITEAHQKGMDYIHVSIQNQTQQIIPQQLEAELLDFNTYGLNQFWTTYHASTDKSIDYDFAMQLQLKQINVSPERINERQELREQDIVDGWEYQLDRAGNVKKDSLGNDIKIDKIVKVKARFLEVIQTKSAQVIANVVYTDLKQNQTIDTFTIDSGFIFENVFGTYKGDKRALNKNDRSLINQRQIQFPSDEQMVFDTGEDLKLQLKNIISSYSVRRG</sequence>
<evidence type="ECO:0008006" key="4">
    <source>
        <dbReference type="Google" id="ProtNLM"/>
    </source>
</evidence>
<reference evidence="3" key="1">
    <citation type="submission" date="2016-10" db="EMBL/GenBank/DDBJ databases">
        <authorList>
            <person name="Varghese N."/>
            <person name="Submissions S."/>
        </authorList>
    </citation>
    <scope>NUCLEOTIDE SEQUENCE [LARGE SCALE GENOMIC DNA]</scope>
    <source>
        <strain evidence="3">DSM 15363</strain>
    </source>
</reference>
<evidence type="ECO:0000313" key="2">
    <source>
        <dbReference type="EMBL" id="SDI61149.1"/>
    </source>
</evidence>
<dbReference type="RefSeq" id="WP_245710308.1">
    <property type="nucleotide sequence ID" value="NZ_FNCZ01000015.1"/>
</dbReference>
<evidence type="ECO:0000313" key="3">
    <source>
        <dbReference type="Proteomes" id="UP000199492"/>
    </source>
</evidence>
<dbReference type="Proteomes" id="UP000199492">
    <property type="component" value="Unassembled WGS sequence"/>
</dbReference>
<dbReference type="AlphaFoldDB" id="A0A1G8LZN3"/>
<evidence type="ECO:0000256" key="1">
    <source>
        <dbReference type="SAM" id="SignalP"/>
    </source>
</evidence>
<keyword evidence="1" id="KW-0732">Signal</keyword>
<dbReference type="EMBL" id="FNCZ01000015">
    <property type="protein sequence ID" value="SDI61149.1"/>
    <property type="molecule type" value="Genomic_DNA"/>
</dbReference>
<gene>
    <name evidence="2" type="ORF">SAMN04489796_1152</name>
</gene>
<feature type="chain" id="PRO_5011678425" description="Lipoprotein" evidence="1">
    <location>
        <begin position="22"/>
        <end position="394"/>
    </location>
</feature>
<organism evidence="2 3">
    <name type="scientific">Winogradskyella thalassocola</name>
    <dbReference type="NCBI Taxonomy" id="262004"/>
    <lineage>
        <taxon>Bacteria</taxon>
        <taxon>Pseudomonadati</taxon>
        <taxon>Bacteroidota</taxon>
        <taxon>Flavobacteriia</taxon>
        <taxon>Flavobacteriales</taxon>
        <taxon>Flavobacteriaceae</taxon>
        <taxon>Winogradskyella</taxon>
    </lineage>
</organism>
<dbReference type="STRING" id="262004.SAMN04489796_1152"/>
<name>A0A1G8LZN3_9FLAO</name>
<proteinExistence type="predicted"/>
<dbReference type="PROSITE" id="PS51257">
    <property type="entry name" value="PROKAR_LIPOPROTEIN"/>
    <property type="match status" value="1"/>
</dbReference>
<feature type="signal peptide" evidence="1">
    <location>
        <begin position="1"/>
        <end position="21"/>
    </location>
</feature>